<reference evidence="2 3" key="1">
    <citation type="submission" date="2018-08" db="EMBL/GenBank/DDBJ databases">
        <title>A genome reference for cultivated species of the human gut microbiota.</title>
        <authorList>
            <person name="Zou Y."/>
            <person name="Xue W."/>
            <person name="Luo G."/>
        </authorList>
    </citation>
    <scope>NUCLEOTIDE SEQUENCE [LARGE SCALE GENOMIC DNA]</scope>
    <source>
        <strain evidence="2 3">AF24-29</strain>
    </source>
</reference>
<proteinExistence type="predicted"/>
<dbReference type="Gene3D" id="3.20.20.150">
    <property type="entry name" value="Divalent-metal-dependent TIM barrel enzymes"/>
    <property type="match status" value="1"/>
</dbReference>
<dbReference type="Proteomes" id="UP000284178">
    <property type="component" value="Unassembled WGS sequence"/>
</dbReference>
<dbReference type="Pfam" id="PF01261">
    <property type="entry name" value="AP_endonuc_2"/>
    <property type="match status" value="1"/>
</dbReference>
<dbReference type="PANTHER" id="PTHR12110:SF21">
    <property type="entry name" value="XYLOSE ISOMERASE-LIKE TIM BARREL DOMAIN-CONTAINING PROTEIN"/>
    <property type="match status" value="1"/>
</dbReference>
<dbReference type="PANTHER" id="PTHR12110">
    <property type="entry name" value="HYDROXYPYRUVATE ISOMERASE"/>
    <property type="match status" value="1"/>
</dbReference>
<dbReference type="InterPro" id="IPR036237">
    <property type="entry name" value="Xyl_isomerase-like_sf"/>
</dbReference>
<protein>
    <submittedName>
        <fullName evidence="2">Sugar phosphate isomerase/epimerase</fullName>
    </submittedName>
</protein>
<dbReference type="GeneID" id="83016816"/>
<organism evidence="2 3">
    <name type="scientific">Holdemania filiformis</name>
    <dbReference type="NCBI Taxonomy" id="61171"/>
    <lineage>
        <taxon>Bacteria</taxon>
        <taxon>Bacillati</taxon>
        <taxon>Bacillota</taxon>
        <taxon>Erysipelotrichia</taxon>
        <taxon>Erysipelotrichales</taxon>
        <taxon>Erysipelotrichaceae</taxon>
        <taxon>Holdemania</taxon>
    </lineage>
</organism>
<keyword evidence="3" id="KW-1185">Reference proteome</keyword>
<gene>
    <name evidence="2" type="ORF">DWY25_15570</name>
</gene>
<dbReference type="AlphaFoldDB" id="A0A412FKM1"/>
<dbReference type="GO" id="GO:0016853">
    <property type="term" value="F:isomerase activity"/>
    <property type="evidence" value="ECO:0007669"/>
    <property type="project" value="UniProtKB-KW"/>
</dbReference>
<accession>A0A412FKM1</accession>
<name>A0A412FKM1_9FIRM</name>
<dbReference type="InterPro" id="IPR013022">
    <property type="entry name" value="Xyl_isomerase-like_TIM-brl"/>
</dbReference>
<keyword evidence="2" id="KW-0413">Isomerase</keyword>
<evidence type="ECO:0000313" key="2">
    <source>
        <dbReference type="EMBL" id="RGR68703.1"/>
    </source>
</evidence>
<dbReference type="SUPFAM" id="SSF51658">
    <property type="entry name" value="Xylose isomerase-like"/>
    <property type="match status" value="1"/>
</dbReference>
<dbReference type="EMBL" id="QRUP01000026">
    <property type="protein sequence ID" value="RGR68703.1"/>
    <property type="molecule type" value="Genomic_DNA"/>
</dbReference>
<evidence type="ECO:0000313" key="3">
    <source>
        <dbReference type="Proteomes" id="UP000284178"/>
    </source>
</evidence>
<feature type="domain" description="Xylose isomerase-like TIM barrel" evidence="1">
    <location>
        <begin position="29"/>
        <end position="283"/>
    </location>
</feature>
<comment type="caution">
    <text evidence="2">The sequence shown here is derived from an EMBL/GenBank/DDBJ whole genome shotgun (WGS) entry which is preliminary data.</text>
</comment>
<dbReference type="RefSeq" id="WP_117895998.1">
    <property type="nucleotide sequence ID" value="NZ_CABJCV010000026.1"/>
</dbReference>
<evidence type="ECO:0000259" key="1">
    <source>
        <dbReference type="Pfam" id="PF01261"/>
    </source>
</evidence>
<dbReference type="InterPro" id="IPR050312">
    <property type="entry name" value="IolE/XylAMocC-like"/>
</dbReference>
<sequence>MRECSLHFDFSNAEGKLDLNKAEALMEMALKLGIHTFNTYWDQEVYPEKDAEDQEFADQIHALAVRKGMKLSSYHFVGSVLDEEDPEQKRVRHYMQKSLDIYSVLDPGVFVVHPGTFSDGGFKKNKIVHQASVEKWGAEETHRRVVENLRWFGQQAAEKGIRLAVENIYGGRFYSQIDELIALVEEVNLENVGFCLDVGHANVDGVDIPAAIQRMGKKLYEVHLHDNNGKKDQHLPIGFGTVNWIEVIEALKAIDYPGTATFEFFRWPMPDYEQGLTRAVEMWRTLEFVQENGYFTTNWN</sequence>